<organism evidence="3 4">
    <name type="scientific">Sphingomonas aerophila</name>
    <dbReference type="NCBI Taxonomy" id="1344948"/>
    <lineage>
        <taxon>Bacteria</taxon>
        <taxon>Pseudomonadati</taxon>
        <taxon>Pseudomonadota</taxon>
        <taxon>Alphaproteobacteria</taxon>
        <taxon>Sphingomonadales</taxon>
        <taxon>Sphingomonadaceae</taxon>
        <taxon>Sphingomonas</taxon>
    </lineage>
</organism>
<dbReference type="EMBL" id="JACIJK010000006">
    <property type="protein sequence ID" value="MBB5715522.1"/>
    <property type="molecule type" value="Genomic_DNA"/>
</dbReference>
<dbReference type="GO" id="GO:0004519">
    <property type="term" value="F:endonuclease activity"/>
    <property type="evidence" value="ECO:0007669"/>
    <property type="project" value="UniProtKB-KW"/>
</dbReference>
<evidence type="ECO:0000313" key="4">
    <source>
        <dbReference type="Proteomes" id="UP000546200"/>
    </source>
</evidence>
<name>A0A7W9EWA5_9SPHN</name>
<keyword evidence="3" id="KW-0378">Hydrolase</keyword>
<dbReference type="PANTHER" id="PTHR35562:SF2">
    <property type="entry name" value="DNA ENDONUCLEASE SMRA-RELATED"/>
    <property type="match status" value="1"/>
</dbReference>
<feature type="domain" description="Smr" evidence="2">
    <location>
        <begin position="87"/>
        <end position="175"/>
    </location>
</feature>
<evidence type="ECO:0000259" key="2">
    <source>
        <dbReference type="PROSITE" id="PS50828"/>
    </source>
</evidence>
<dbReference type="PANTHER" id="PTHR35562">
    <property type="entry name" value="DNA ENDONUCLEASE SMRA-RELATED"/>
    <property type="match status" value="1"/>
</dbReference>
<gene>
    <name evidence="3" type="ORF">FHS94_002368</name>
</gene>
<keyword evidence="3" id="KW-0540">Nuclease</keyword>
<dbReference type="Pfam" id="PF01713">
    <property type="entry name" value="Smr"/>
    <property type="match status" value="1"/>
</dbReference>
<evidence type="ECO:0000313" key="3">
    <source>
        <dbReference type="EMBL" id="MBB5715522.1"/>
    </source>
</evidence>
<dbReference type="InterPro" id="IPR036063">
    <property type="entry name" value="Smr_dom_sf"/>
</dbReference>
<dbReference type="Gene3D" id="3.30.1370.110">
    <property type="match status" value="1"/>
</dbReference>
<reference evidence="3 4" key="1">
    <citation type="submission" date="2020-08" db="EMBL/GenBank/DDBJ databases">
        <title>Genomic Encyclopedia of Type Strains, Phase IV (KMG-IV): sequencing the most valuable type-strain genomes for metagenomic binning, comparative biology and taxonomic classification.</title>
        <authorList>
            <person name="Goeker M."/>
        </authorList>
    </citation>
    <scope>NUCLEOTIDE SEQUENCE [LARGE SCALE GENOMIC DNA]</scope>
    <source>
        <strain evidence="3 4">DSM 100044</strain>
    </source>
</reference>
<accession>A0A7W9EWA5</accession>
<dbReference type="Proteomes" id="UP000546200">
    <property type="component" value="Unassembled WGS sequence"/>
</dbReference>
<keyword evidence="3" id="KW-0255">Endonuclease</keyword>
<dbReference type="InterPro" id="IPR002625">
    <property type="entry name" value="Smr_dom"/>
</dbReference>
<proteinExistence type="predicted"/>
<dbReference type="PROSITE" id="PS50828">
    <property type="entry name" value="SMR"/>
    <property type="match status" value="1"/>
</dbReference>
<evidence type="ECO:0000256" key="1">
    <source>
        <dbReference type="SAM" id="MobiDB-lite"/>
    </source>
</evidence>
<dbReference type="SUPFAM" id="SSF160443">
    <property type="entry name" value="SMR domain-like"/>
    <property type="match status" value="1"/>
</dbReference>
<feature type="region of interest" description="Disordered" evidence="1">
    <location>
        <begin position="30"/>
        <end position="72"/>
    </location>
</feature>
<dbReference type="AlphaFoldDB" id="A0A7W9EWA5"/>
<protein>
    <submittedName>
        <fullName evidence="3">DNA-nicking Smr family endonuclease</fullName>
    </submittedName>
</protein>
<comment type="caution">
    <text evidence="3">The sequence shown here is derived from an EMBL/GenBank/DDBJ whole genome shotgun (WGS) entry which is preliminary data.</text>
</comment>
<sequence length="179" mass="19376">MTSRRLSPEEAQLWGRVMASVRPMRAVAPITTGPAPQFQRKVKVDQPAPAPVPPKPAERPRNGPGETLDGGWDKRLARGVVIPDMTIDLHGHTLASAHQMLDQGIDRALRGGCRVILLVTGRPPRAESQRPHARGAIRAAIADWLGASRHADRIAAVRGAHPRHGGQGALYIILRRARG</sequence>
<dbReference type="RefSeq" id="WP_246348560.1">
    <property type="nucleotide sequence ID" value="NZ_JACIJK010000006.1"/>
</dbReference>
<keyword evidence="4" id="KW-1185">Reference proteome</keyword>